<proteinExistence type="predicted"/>
<organism evidence="2">
    <name type="scientific">freshwater metagenome</name>
    <dbReference type="NCBI Taxonomy" id="449393"/>
    <lineage>
        <taxon>unclassified sequences</taxon>
        <taxon>metagenomes</taxon>
        <taxon>ecological metagenomes</taxon>
    </lineage>
</organism>
<dbReference type="InterPro" id="IPR054335">
    <property type="entry name" value="DuOB_dom"/>
</dbReference>
<reference evidence="2" key="1">
    <citation type="submission" date="2020-05" db="EMBL/GenBank/DDBJ databases">
        <authorList>
            <person name="Chiriac C."/>
            <person name="Salcher M."/>
            <person name="Ghai R."/>
            <person name="Kavagutti S V."/>
        </authorList>
    </citation>
    <scope>NUCLEOTIDE SEQUENCE</scope>
</reference>
<gene>
    <name evidence="2" type="ORF">UFOPK2343_00590</name>
</gene>
<protein>
    <submittedName>
        <fullName evidence="2">Unannotated protein</fullName>
    </submittedName>
</protein>
<dbReference type="Pfam" id="PF22557">
    <property type="entry name" value="DuOB"/>
    <property type="match status" value="1"/>
</dbReference>
<name>A0A6J6MNS6_9ZZZZ</name>
<evidence type="ECO:0000259" key="1">
    <source>
        <dbReference type="Pfam" id="PF22557"/>
    </source>
</evidence>
<sequence length="231" mass="26181">MHTATFVCLANSRKHNGRCLAGKALFNGTYSKWIRPVTEHPSEELQSHEHCLQSGEDASILDLLEIQLLQPKGKQHQQENWLMDVSVPLKKKGTMSLDDISQIVDSPGSLWGLGSSSKSGLNNFVPASEIHQFDGSLYLIDVNNFKLQIIEEAYPYTRKTMVGFFSYKGAEYKLKITDPEFERKFIDRPLGDYEIERTLLTISLGENFKESYYKLIAGIIPIAYGKKWGSQ</sequence>
<dbReference type="EMBL" id="CAEZXD010000011">
    <property type="protein sequence ID" value="CAB4674275.1"/>
    <property type="molecule type" value="Genomic_DNA"/>
</dbReference>
<feature type="domain" description="Dual OB-containing" evidence="1">
    <location>
        <begin position="5"/>
        <end position="219"/>
    </location>
</feature>
<evidence type="ECO:0000313" key="2">
    <source>
        <dbReference type="EMBL" id="CAB4674275.1"/>
    </source>
</evidence>
<accession>A0A6J6MNS6</accession>
<dbReference type="AlphaFoldDB" id="A0A6J6MNS6"/>